<dbReference type="InterPro" id="IPR025933">
    <property type="entry name" value="Beta_defensin_dom"/>
</dbReference>
<evidence type="ECO:0000256" key="8">
    <source>
        <dbReference type="ARBA" id="ARBA00023157"/>
    </source>
</evidence>
<evidence type="ECO:0000313" key="11">
    <source>
        <dbReference type="Ensembl" id="ENSECAP00000013347.2"/>
    </source>
</evidence>
<dbReference type="STRING" id="9796.ENSECAP00000013347"/>
<keyword evidence="8" id="KW-1015">Disulfide bond</keyword>
<dbReference type="PANTHER" id="PTHR15001:SF5">
    <property type="entry name" value="BETA-DEFENSIN"/>
    <property type="match status" value="1"/>
</dbReference>
<comment type="function">
    <text evidence="9">Has antibacterial activity.</text>
</comment>
<keyword evidence="6 9" id="KW-0211">Defensin</keyword>
<evidence type="ECO:0000313" key="12">
    <source>
        <dbReference type="Proteomes" id="UP000002281"/>
    </source>
</evidence>
<evidence type="ECO:0000256" key="1">
    <source>
        <dbReference type="ARBA" id="ARBA00004613"/>
    </source>
</evidence>
<dbReference type="Bgee" id="ENSECAG00000015750">
    <property type="expression patterns" value="Expressed in testis"/>
</dbReference>
<feature type="signal peptide" evidence="9">
    <location>
        <begin position="1"/>
        <end position="26"/>
    </location>
</feature>
<evidence type="ECO:0000256" key="6">
    <source>
        <dbReference type="ARBA" id="ARBA00022940"/>
    </source>
</evidence>
<dbReference type="Gene3D" id="3.10.360.10">
    <property type="entry name" value="Antimicrobial Peptide, Beta-defensin 2, Chain A"/>
    <property type="match status" value="1"/>
</dbReference>
<proteinExistence type="inferred from homology"/>
<evidence type="ECO:0000259" key="10">
    <source>
        <dbReference type="Pfam" id="PF13841"/>
    </source>
</evidence>
<protein>
    <recommendedName>
        <fullName evidence="9">Beta-defensin</fullName>
    </recommendedName>
</protein>
<accession>F6TZM9</accession>
<dbReference type="GO" id="GO:0042742">
    <property type="term" value="P:defense response to bacterium"/>
    <property type="evidence" value="ECO:0007669"/>
    <property type="project" value="UniProtKB-UniRule"/>
</dbReference>
<evidence type="ECO:0000256" key="3">
    <source>
        <dbReference type="ARBA" id="ARBA00022525"/>
    </source>
</evidence>
<evidence type="ECO:0000256" key="7">
    <source>
        <dbReference type="ARBA" id="ARBA00023022"/>
    </source>
</evidence>
<reference evidence="11" key="3">
    <citation type="submission" date="2025-09" db="UniProtKB">
        <authorList>
            <consortium name="Ensembl"/>
        </authorList>
    </citation>
    <scope>IDENTIFICATION</scope>
    <source>
        <strain evidence="11">Thoroughbred</strain>
    </source>
</reference>
<feature type="domain" description="Beta-defensin" evidence="10">
    <location>
        <begin position="30"/>
        <end position="59"/>
    </location>
</feature>
<keyword evidence="5 9" id="KW-0732">Signal</keyword>
<dbReference type="HOGENOM" id="CLU_181906_2_0_1"/>
<reference evidence="11 12" key="1">
    <citation type="journal article" date="2009" name="Science">
        <title>Genome sequence, comparative analysis, and population genetics of the domestic horse.</title>
        <authorList>
            <consortium name="Broad Institute Genome Sequencing Platform"/>
            <consortium name="Broad Institute Whole Genome Assembly Team"/>
            <person name="Wade C.M."/>
            <person name="Giulotto E."/>
            <person name="Sigurdsson S."/>
            <person name="Zoli M."/>
            <person name="Gnerre S."/>
            <person name="Imsland F."/>
            <person name="Lear T.L."/>
            <person name="Adelson D.L."/>
            <person name="Bailey E."/>
            <person name="Bellone R.R."/>
            <person name="Bloecker H."/>
            <person name="Distl O."/>
            <person name="Edgar R.C."/>
            <person name="Garber M."/>
            <person name="Leeb T."/>
            <person name="Mauceli E."/>
            <person name="MacLeod J.N."/>
            <person name="Penedo M.C.T."/>
            <person name="Raison J.M."/>
            <person name="Sharpe T."/>
            <person name="Vogel J."/>
            <person name="Andersson L."/>
            <person name="Antczak D.F."/>
            <person name="Biagi T."/>
            <person name="Binns M.M."/>
            <person name="Chowdhary B.P."/>
            <person name="Coleman S.J."/>
            <person name="Della Valle G."/>
            <person name="Fryc S."/>
            <person name="Guerin G."/>
            <person name="Hasegawa T."/>
            <person name="Hill E.W."/>
            <person name="Jurka J."/>
            <person name="Kiialainen A."/>
            <person name="Lindgren G."/>
            <person name="Liu J."/>
            <person name="Magnani E."/>
            <person name="Mickelson J.R."/>
            <person name="Murray J."/>
            <person name="Nergadze S.G."/>
            <person name="Onofrio R."/>
            <person name="Pedroni S."/>
            <person name="Piras M.F."/>
            <person name="Raudsepp T."/>
            <person name="Rocchi M."/>
            <person name="Roeed K.H."/>
            <person name="Ryder O.A."/>
            <person name="Searle S."/>
            <person name="Skow L."/>
            <person name="Swinburne J.E."/>
            <person name="Syvaenen A.C."/>
            <person name="Tozaki T."/>
            <person name="Valberg S.J."/>
            <person name="Vaudin M."/>
            <person name="White J.R."/>
            <person name="Zody M.C."/>
            <person name="Lander E.S."/>
            <person name="Lindblad-Toh K."/>
        </authorList>
    </citation>
    <scope>NUCLEOTIDE SEQUENCE [LARGE SCALE GENOMIC DNA]</scope>
    <source>
        <strain evidence="11 12">Thoroughbred</strain>
    </source>
</reference>
<dbReference type="Ensembl" id="ENSECAT00000016523.3">
    <property type="protein sequence ID" value="ENSECAP00000013347.2"/>
    <property type="gene ID" value="ENSECAG00000015750.3"/>
</dbReference>
<reference evidence="11" key="2">
    <citation type="submission" date="2025-08" db="UniProtKB">
        <authorList>
            <consortium name="Ensembl"/>
        </authorList>
    </citation>
    <scope>IDENTIFICATION</scope>
    <source>
        <strain evidence="11">Thoroughbred</strain>
    </source>
</reference>
<keyword evidence="4 9" id="KW-0929">Antimicrobial</keyword>
<dbReference type="PaxDb" id="9796-ENSECAP00000013347"/>
<evidence type="ECO:0000256" key="2">
    <source>
        <dbReference type="ARBA" id="ARBA00007371"/>
    </source>
</evidence>
<dbReference type="Pfam" id="PF13841">
    <property type="entry name" value="Defensin_beta_2"/>
    <property type="match status" value="1"/>
</dbReference>
<dbReference type="GO" id="GO:0005576">
    <property type="term" value="C:extracellular region"/>
    <property type="evidence" value="ECO:0007669"/>
    <property type="project" value="UniProtKB-SubCell"/>
</dbReference>
<dbReference type="InParanoid" id="F6TZM9"/>
<organism evidence="11 12">
    <name type="scientific">Equus caballus</name>
    <name type="common">Horse</name>
    <dbReference type="NCBI Taxonomy" id="9796"/>
    <lineage>
        <taxon>Eukaryota</taxon>
        <taxon>Metazoa</taxon>
        <taxon>Chordata</taxon>
        <taxon>Craniata</taxon>
        <taxon>Vertebrata</taxon>
        <taxon>Euteleostomi</taxon>
        <taxon>Mammalia</taxon>
        <taxon>Eutheria</taxon>
        <taxon>Laurasiatheria</taxon>
        <taxon>Perissodactyla</taxon>
        <taxon>Equidae</taxon>
        <taxon>Equus</taxon>
    </lineage>
</organism>
<evidence type="ECO:0000256" key="5">
    <source>
        <dbReference type="ARBA" id="ARBA00022729"/>
    </source>
</evidence>
<dbReference type="GeneTree" id="ENSGT00940000168443"/>
<dbReference type="Proteomes" id="UP000002281">
    <property type="component" value="Chromosome 22"/>
</dbReference>
<keyword evidence="3 9" id="KW-0964">Secreted</keyword>
<feature type="chain" id="PRO_5040539638" description="Beta-defensin" evidence="9">
    <location>
        <begin position="27"/>
        <end position="74"/>
    </location>
</feature>
<dbReference type="InterPro" id="IPR050544">
    <property type="entry name" value="Beta-defensin"/>
</dbReference>
<comment type="similarity">
    <text evidence="2 9">Belongs to the beta-defensin family.</text>
</comment>
<evidence type="ECO:0000256" key="4">
    <source>
        <dbReference type="ARBA" id="ARBA00022529"/>
    </source>
</evidence>
<dbReference type="AlphaFoldDB" id="F6TZM9"/>
<evidence type="ECO:0000256" key="9">
    <source>
        <dbReference type="RuleBase" id="RU231113"/>
    </source>
</evidence>
<keyword evidence="12" id="KW-1185">Reference proteome</keyword>
<dbReference type="GO" id="GO:0045087">
    <property type="term" value="P:innate immune response"/>
    <property type="evidence" value="ECO:0007669"/>
    <property type="project" value="InterPro"/>
</dbReference>
<dbReference type="PANTHER" id="PTHR15001">
    <property type="entry name" value="BETA-DEFENSIN 123-RELATED"/>
    <property type="match status" value="1"/>
</dbReference>
<keyword evidence="7 9" id="KW-0044">Antibiotic</keyword>
<name>F6TZM9_HORSE</name>
<comment type="subcellular location">
    <subcellularLocation>
        <location evidence="1 9">Secreted</location>
    </subcellularLocation>
</comment>
<sequence length="74" mass="8476">HPVFLLSYYLLCLFDHLPSFFLCVSGSAEKCWNLHGTCRGKCGKNEKFFLFCKSGKLCCLKLNFQPNLPLKLKS</sequence>